<dbReference type="GO" id="GO:0008270">
    <property type="term" value="F:zinc ion binding"/>
    <property type="evidence" value="ECO:0007669"/>
    <property type="project" value="InterPro"/>
</dbReference>
<evidence type="ECO:0000256" key="1">
    <source>
        <dbReference type="SAM" id="MobiDB-lite"/>
    </source>
</evidence>
<name>A0A6L2P6X8_TANCI</name>
<evidence type="ECO:0000313" key="3">
    <source>
        <dbReference type="EMBL" id="GEU93042.1"/>
    </source>
</evidence>
<feature type="region of interest" description="Disordered" evidence="1">
    <location>
        <begin position="516"/>
        <end position="560"/>
    </location>
</feature>
<dbReference type="Pfam" id="PF00098">
    <property type="entry name" value="zf-CCHC"/>
    <property type="match status" value="1"/>
</dbReference>
<comment type="caution">
    <text evidence="3">The sequence shown here is derived from an EMBL/GenBank/DDBJ whole genome shotgun (WGS) entry which is preliminary data.</text>
</comment>
<dbReference type="AlphaFoldDB" id="A0A6L2P6X8"/>
<feature type="compositionally biased region" description="Basic and acidic residues" evidence="1">
    <location>
        <begin position="382"/>
        <end position="391"/>
    </location>
</feature>
<dbReference type="GO" id="GO:0003676">
    <property type="term" value="F:nucleic acid binding"/>
    <property type="evidence" value="ECO:0007669"/>
    <property type="project" value="InterPro"/>
</dbReference>
<sequence length="805" mass="90786">MTTLADKAILSGADNRPPMLKKDMYDFWKSIMELYMMNRQHGRMILESIENGPLIWPSIEDNRVIRPMKYSELSATEAIQADCDVKETNIILQGLPPEVYVLVSNHKSAKELWERIQLLMQGTLLTKHERDCKLYDEFDKFSYKKGETLQYDPSVNQQPDFSQPDSGLIVPMFQKAAGTSITYTSRASGNNSRKQRTVICYNCKGEDHMSKQCTKLKRKRDESWFKDKVLLIEAQANGQILDEEELAFLADLGIVEAQPTQTVITHNAAYQADDLDAYDSDCNEINTAKVALMVNLSHYGSDDLAEVHNHDNVNHNMINKVVQAMLLSEQSNIMKQSETEITSDSIIIPYSQYKTNVIVICDSEETLMLTEESRSKMLLKQKDQMMSEKKVNTTPNSENSPELTPSTRPTQVEVPKELPKVSMEETATLREIVKHERSLNPLNTSLDYACKYTKRIQELLIIIRQTCPCINNLGDKLMDVTSMNKTKRVRFTEPVTSSGNTNIKIASSSNVVSNKPMLSSTGVNLSTSASRSQPSGNTKKGKIQQTPSSTKKNIIEAHPRTVRSSLRNKNCVVKTKNTASVQNSKSNVNSDLQFTKTVKRKVWKLTGKVFTNIGYIWRPTGRTFTIVGNACPLTRITTTAKLPFRKHIALESNPPKPVVTLVYSRKPKASRNNVLVVQIVLWYLDSGCSKHITGDRSQLTNFVNKFLGTVKFGNDHVAKIMDYGDYQIGNVTISRVYFVDGLGHNLFSVGQFYDSDLEVAFRQHTCFIRNLEGVDLLTGSRGNSLYIMSLGNMMKSSPIYLLFKA</sequence>
<gene>
    <name evidence="3" type="ORF">Tci_065020</name>
</gene>
<dbReference type="EMBL" id="BKCJ010010764">
    <property type="protein sequence ID" value="GEU93042.1"/>
    <property type="molecule type" value="Genomic_DNA"/>
</dbReference>
<feature type="region of interest" description="Disordered" evidence="1">
    <location>
        <begin position="382"/>
        <end position="415"/>
    </location>
</feature>
<protein>
    <submittedName>
        <fullName evidence="3">Integrase, catalytic region, zinc finger, CCHC-type, peptidase aspartic, catalytic</fullName>
    </submittedName>
</protein>
<dbReference type="SMART" id="SM00343">
    <property type="entry name" value="ZnF_C2HC"/>
    <property type="match status" value="1"/>
</dbReference>
<feature type="compositionally biased region" description="Polar residues" evidence="1">
    <location>
        <begin position="392"/>
        <end position="410"/>
    </location>
</feature>
<dbReference type="InterPro" id="IPR001878">
    <property type="entry name" value="Znf_CCHC"/>
</dbReference>
<accession>A0A6L2P6X8</accession>
<dbReference type="Pfam" id="PF22936">
    <property type="entry name" value="Pol_BBD"/>
    <property type="match status" value="1"/>
</dbReference>
<feature type="compositionally biased region" description="Polar residues" evidence="1">
    <location>
        <begin position="516"/>
        <end position="552"/>
    </location>
</feature>
<dbReference type="Gene3D" id="4.10.60.10">
    <property type="entry name" value="Zinc finger, CCHC-type"/>
    <property type="match status" value="1"/>
</dbReference>
<dbReference type="InterPro" id="IPR054722">
    <property type="entry name" value="PolX-like_BBD"/>
</dbReference>
<feature type="domain" description="CCHC-type" evidence="2">
    <location>
        <begin position="199"/>
        <end position="215"/>
    </location>
</feature>
<organism evidence="3">
    <name type="scientific">Tanacetum cinerariifolium</name>
    <name type="common">Dalmatian daisy</name>
    <name type="synonym">Chrysanthemum cinerariifolium</name>
    <dbReference type="NCBI Taxonomy" id="118510"/>
    <lineage>
        <taxon>Eukaryota</taxon>
        <taxon>Viridiplantae</taxon>
        <taxon>Streptophyta</taxon>
        <taxon>Embryophyta</taxon>
        <taxon>Tracheophyta</taxon>
        <taxon>Spermatophyta</taxon>
        <taxon>Magnoliopsida</taxon>
        <taxon>eudicotyledons</taxon>
        <taxon>Gunneridae</taxon>
        <taxon>Pentapetalae</taxon>
        <taxon>asterids</taxon>
        <taxon>campanulids</taxon>
        <taxon>Asterales</taxon>
        <taxon>Asteraceae</taxon>
        <taxon>Asteroideae</taxon>
        <taxon>Anthemideae</taxon>
        <taxon>Anthemidinae</taxon>
        <taxon>Tanacetum</taxon>
    </lineage>
</organism>
<proteinExistence type="predicted"/>
<reference evidence="3" key="1">
    <citation type="journal article" date="2019" name="Sci. Rep.">
        <title>Draft genome of Tanacetum cinerariifolium, the natural source of mosquito coil.</title>
        <authorList>
            <person name="Yamashiro T."/>
            <person name="Shiraishi A."/>
            <person name="Satake H."/>
            <person name="Nakayama K."/>
        </authorList>
    </citation>
    <scope>NUCLEOTIDE SEQUENCE</scope>
</reference>
<evidence type="ECO:0000259" key="2">
    <source>
        <dbReference type="SMART" id="SM00343"/>
    </source>
</evidence>